<dbReference type="CDD" id="cd00132">
    <property type="entry name" value="CRIB"/>
    <property type="match status" value="1"/>
</dbReference>
<feature type="region of interest" description="Disordered" evidence="2">
    <location>
        <begin position="1"/>
        <end position="27"/>
    </location>
</feature>
<feature type="compositionally biased region" description="Basic and acidic residues" evidence="2">
    <location>
        <begin position="9"/>
        <end position="27"/>
    </location>
</feature>
<dbReference type="InterPro" id="IPR044785">
    <property type="entry name" value="RopGAP1-5"/>
</dbReference>
<name>A0A426ZT76_ENSVE</name>
<dbReference type="InterPro" id="IPR000198">
    <property type="entry name" value="RhoGAP_dom"/>
</dbReference>
<dbReference type="Proteomes" id="UP000287651">
    <property type="component" value="Unassembled WGS sequence"/>
</dbReference>
<protein>
    <recommendedName>
        <fullName evidence="3">Rho-GAP domain-containing protein</fullName>
    </recommendedName>
</protein>
<dbReference type="InterPro" id="IPR036936">
    <property type="entry name" value="CRIB_dom_sf"/>
</dbReference>
<dbReference type="PANTHER" id="PTHR23177:SF35">
    <property type="entry name" value="RHO GTPASE-ACTIVATING PROTEIN GACA"/>
    <property type="match status" value="1"/>
</dbReference>
<evidence type="ECO:0000259" key="3">
    <source>
        <dbReference type="PROSITE" id="PS50238"/>
    </source>
</evidence>
<dbReference type="SMART" id="SM00285">
    <property type="entry name" value="PBD"/>
    <property type="match status" value="1"/>
</dbReference>
<dbReference type="SMART" id="SM00324">
    <property type="entry name" value="RhoGAP"/>
    <property type="match status" value="1"/>
</dbReference>
<accession>A0A426ZT76</accession>
<feature type="non-terminal residue" evidence="4">
    <location>
        <position position="1"/>
    </location>
</feature>
<feature type="domain" description="Rho-GAP" evidence="3">
    <location>
        <begin position="151"/>
        <end position="363"/>
    </location>
</feature>
<feature type="region of interest" description="Disordered" evidence="2">
    <location>
        <begin position="510"/>
        <end position="548"/>
    </location>
</feature>
<comment type="caution">
    <text evidence="4">The sequence shown here is derived from an EMBL/GenBank/DDBJ whole genome shotgun (WGS) entry which is preliminary data.</text>
</comment>
<dbReference type="InterPro" id="IPR008936">
    <property type="entry name" value="Rho_GTPase_activation_prot"/>
</dbReference>
<feature type="compositionally biased region" description="Polar residues" evidence="2">
    <location>
        <begin position="517"/>
        <end position="526"/>
    </location>
</feature>
<dbReference type="Gene3D" id="3.90.810.10">
    <property type="entry name" value="CRIB domain"/>
    <property type="match status" value="1"/>
</dbReference>
<feature type="region of interest" description="Disordered" evidence="2">
    <location>
        <begin position="377"/>
        <end position="415"/>
    </location>
</feature>
<dbReference type="SUPFAM" id="SSF48350">
    <property type="entry name" value="GTPase activation domain, GAP"/>
    <property type="match status" value="1"/>
</dbReference>
<evidence type="ECO:0000256" key="1">
    <source>
        <dbReference type="ARBA" id="ARBA00022468"/>
    </source>
</evidence>
<evidence type="ECO:0000256" key="2">
    <source>
        <dbReference type="SAM" id="MobiDB-lite"/>
    </source>
</evidence>
<dbReference type="InterPro" id="IPR000095">
    <property type="entry name" value="CRIB_dom"/>
</dbReference>
<evidence type="ECO:0000313" key="5">
    <source>
        <dbReference type="Proteomes" id="UP000287651"/>
    </source>
</evidence>
<dbReference type="AlphaFoldDB" id="A0A426ZT76"/>
<proteinExistence type="predicted"/>
<organism evidence="4 5">
    <name type="scientific">Ensete ventricosum</name>
    <name type="common">Abyssinian banana</name>
    <name type="synonym">Musa ensete</name>
    <dbReference type="NCBI Taxonomy" id="4639"/>
    <lineage>
        <taxon>Eukaryota</taxon>
        <taxon>Viridiplantae</taxon>
        <taxon>Streptophyta</taxon>
        <taxon>Embryophyta</taxon>
        <taxon>Tracheophyta</taxon>
        <taxon>Spermatophyta</taxon>
        <taxon>Magnoliopsida</taxon>
        <taxon>Liliopsida</taxon>
        <taxon>Zingiberales</taxon>
        <taxon>Musaceae</taxon>
        <taxon>Ensete</taxon>
    </lineage>
</organism>
<evidence type="ECO:0000313" key="4">
    <source>
        <dbReference type="EMBL" id="RRT67242.1"/>
    </source>
</evidence>
<sequence>SSASGCRGRRGEEEEGKRAKEKEEERRKQQQISVLALLLAAIRRSMASSCRMERDADDEVIPALQHMEIGWPTEVRHVAHVTFDRFNGFLGLPVEFELEVPGRVPTRKRMQELSFFTESVGPWLVRRVNYFRSPLLRWQGSFNPKNIVFGVSAESMQCGYDSKGNSVPTILLLMQERLYSQGGLKAEGIFRINPENSQEEDVREQLNKGTVPDDIDVHCLASLIKKLMQWYYYSGQAWFRELPEGVLDRLSPEQVLQCVTEEESVQLVKLLPPTQASLLNWAVELMADVVEDEELNKMNARNIAMVFAPNMTQVPGPSFPHLSHQSSCNFCDTYGRPSYQMSDPLTALMHAVQVMNLLKTLILKTLREREEAAMSGYSDFSCSPSSHNHDDYNSQKDVDMSEEESSEITSDNEPEAYSQLVAEPSLCDSTRCISGSRTCSQRSSGHFTEDEEDSLTDIEVCFLRQLEWKSEDGNQGEDSISMDISSGGQAETQTRHSDVVIVESCLSSIERKEDSSITDNEGNSAQVKDPSKQHESSEVVMVDSQWIS</sequence>
<dbReference type="GO" id="GO:0007165">
    <property type="term" value="P:signal transduction"/>
    <property type="evidence" value="ECO:0007669"/>
    <property type="project" value="InterPro"/>
</dbReference>
<dbReference type="Gene3D" id="1.10.555.10">
    <property type="entry name" value="Rho GTPase activation protein"/>
    <property type="match status" value="1"/>
</dbReference>
<feature type="compositionally biased region" description="Polar residues" evidence="2">
    <location>
        <begin position="476"/>
        <end position="492"/>
    </location>
</feature>
<keyword evidence="1" id="KW-0343">GTPase activation</keyword>
<dbReference type="GO" id="GO:0005096">
    <property type="term" value="F:GTPase activator activity"/>
    <property type="evidence" value="ECO:0007669"/>
    <property type="project" value="UniProtKB-KW"/>
</dbReference>
<feature type="compositionally biased region" description="Acidic residues" evidence="2">
    <location>
        <begin position="400"/>
        <end position="414"/>
    </location>
</feature>
<dbReference type="CDD" id="cd00159">
    <property type="entry name" value="RhoGAP"/>
    <property type="match status" value="1"/>
</dbReference>
<dbReference type="PROSITE" id="PS50238">
    <property type="entry name" value="RHOGAP"/>
    <property type="match status" value="1"/>
</dbReference>
<feature type="region of interest" description="Disordered" evidence="2">
    <location>
        <begin position="472"/>
        <end position="497"/>
    </location>
</feature>
<feature type="compositionally biased region" description="Basic and acidic residues" evidence="2">
    <location>
        <begin position="387"/>
        <end position="399"/>
    </location>
</feature>
<dbReference type="PANTHER" id="PTHR23177">
    <property type="entry name" value="MKIAA1688 PROTEIN"/>
    <property type="match status" value="1"/>
</dbReference>
<dbReference type="Pfam" id="PF00620">
    <property type="entry name" value="RhoGAP"/>
    <property type="match status" value="1"/>
</dbReference>
<dbReference type="EMBL" id="AMZH03005108">
    <property type="protein sequence ID" value="RRT67242.1"/>
    <property type="molecule type" value="Genomic_DNA"/>
</dbReference>
<reference evidence="4 5" key="1">
    <citation type="journal article" date="2014" name="Agronomy (Basel)">
        <title>A Draft Genome Sequence for Ensete ventricosum, the Drought-Tolerant Tree Against Hunger.</title>
        <authorList>
            <person name="Harrison J."/>
            <person name="Moore K.A."/>
            <person name="Paszkiewicz K."/>
            <person name="Jones T."/>
            <person name="Grant M."/>
            <person name="Ambacheew D."/>
            <person name="Muzemil S."/>
            <person name="Studholme D.J."/>
        </authorList>
    </citation>
    <scope>NUCLEOTIDE SEQUENCE [LARGE SCALE GENOMIC DNA]</scope>
</reference>
<gene>
    <name evidence="4" type="ORF">B296_00014278</name>
</gene>